<keyword evidence="4" id="KW-1185">Reference proteome</keyword>
<dbReference type="Pfam" id="PF25164">
    <property type="entry name" value="CoiA_N"/>
    <property type="match status" value="1"/>
</dbReference>
<dbReference type="AlphaFoldDB" id="A0A380BDY3"/>
<dbReference type="InterPro" id="IPR010330">
    <property type="entry name" value="CoiA_nuc"/>
</dbReference>
<evidence type="ECO:0000313" key="4">
    <source>
        <dbReference type="Proteomes" id="UP000254519"/>
    </source>
</evidence>
<dbReference type="Pfam" id="PF06054">
    <property type="entry name" value="CoiA_nuc"/>
    <property type="match status" value="1"/>
</dbReference>
<reference evidence="3 4" key="1">
    <citation type="submission" date="2018-06" db="EMBL/GenBank/DDBJ databases">
        <authorList>
            <consortium name="Pathogen Informatics"/>
            <person name="Doyle S."/>
        </authorList>
    </citation>
    <scope>NUCLEOTIDE SEQUENCE [LARGE SCALE GENOMIC DNA]</scope>
    <source>
        <strain evidence="4">ATCC 11859 / DSM 33 / NCIB 8841 / NCTC 4822</strain>
    </source>
</reference>
<dbReference type="InterPro" id="IPR021176">
    <property type="entry name" value="Competence-induced_CoiA"/>
</dbReference>
<dbReference type="OrthoDB" id="3784230at2"/>
<dbReference type="InterPro" id="IPR057253">
    <property type="entry name" value="CoiA-like_N"/>
</dbReference>
<evidence type="ECO:0000259" key="1">
    <source>
        <dbReference type="Pfam" id="PF06054"/>
    </source>
</evidence>
<evidence type="ECO:0000259" key="2">
    <source>
        <dbReference type="Pfam" id="PF25164"/>
    </source>
</evidence>
<evidence type="ECO:0000313" key="3">
    <source>
        <dbReference type="EMBL" id="SUI99926.1"/>
    </source>
</evidence>
<dbReference type="Proteomes" id="UP000254519">
    <property type="component" value="Unassembled WGS sequence"/>
</dbReference>
<name>A0A380BDY3_SPOPA</name>
<organism evidence="3 4">
    <name type="scientific">Sporosarcina pasteurii</name>
    <name type="common">Bacillus pasteurii</name>
    <dbReference type="NCBI Taxonomy" id="1474"/>
    <lineage>
        <taxon>Bacteria</taxon>
        <taxon>Bacillati</taxon>
        <taxon>Bacillota</taxon>
        <taxon>Bacilli</taxon>
        <taxon>Bacillales</taxon>
        <taxon>Caryophanaceae</taxon>
        <taxon>Sporosarcina</taxon>
    </lineage>
</organism>
<proteinExistence type="predicted"/>
<accession>A0A380BDY3</accession>
<protein>
    <submittedName>
        <fullName evidence="3">Competence protein</fullName>
    </submittedName>
</protein>
<feature type="domain" description="Competence protein CoiA-like N-terminal" evidence="2">
    <location>
        <begin position="19"/>
        <end position="64"/>
    </location>
</feature>
<sequence length="385" mass="45546">MILMAKMTEGKYFTLTGSMKRNELRALRKREVFFCPQCNEKVLLKVGDIVIPHFAHQQDSVCRSMFSEGESTEHLLGKQQLYEFLQQIKHLDVRLEPYFKKLAQRPDVLVTTTSEVIPIEFQCSQIPLRQIAERTKGYMSAGMNPIWILRTPHKLQKLPQGITTYSLSQFEERFLTDTSEGLVFLTYEPYTKKFHYLSSLLHVSGRQFIGKHRVLSLDKQCFPFVRPKPLTREEIQNYYTLHSSLRNKYLKSRIFYNRKGIHNAFLRMCYELKLIPSELPAWIGVPIAFKNIFTEHAAEWQLAFLHFVEMKNLNLRQVTLKHIHEFAHRYGKPEEDAVEACEQYLKFLFSIGVQSVHDFEKIKDVQYFEVLFTQYLQREMKIEKI</sequence>
<dbReference type="PIRSF" id="PIRSF007487">
    <property type="entry name" value="Competence-induced_CoiA_bac"/>
    <property type="match status" value="1"/>
</dbReference>
<feature type="domain" description="Competence protein CoiA nuclease-like" evidence="1">
    <location>
        <begin position="70"/>
        <end position="222"/>
    </location>
</feature>
<dbReference type="EMBL" id="UGYZ01000002">
    <property type="protein sequence ID" value="SUI99926.1"/>
    <property type="molecule type" value="Genomic_DNA"/>
</dbReference>
<gene>
    <name evidence="3" type="ORF">NCTC4822_00834</name>
</gene>